<sequence>MSAYNVYAIAGLGRIGLNMTRDLLAMKAADGHHYSVRVLTQSPDSPALADLKARGADVRTVSYAAPASLRAALDGVDVLISAIGYHGLEAQDILCDAAADARVQLFVPSEYGALSNTMVDPVFAGKEHFRARLVAAGLKYTVFYSGLWADFDLRPFILREWFEIDLEGGSIHKWSNWDVPWSFTTQSDVSRFVTHVLVHLSRSELENRIIRIEGDRQSLNSLFSTFLAKTGRRPLEAMNVTTHTRAELDARLEKDPALIGMRLLRAGSDEKFSVTADGDPLDNDLWPEWNPEKAGDVIIASFAADSKQKA</sequence>
<organism evidence="4 5">
    <name type="scientific">Mycena pura</name>
    <dbReference type="NCBI Taxonomy" id="153505"/>
    <lineage>
        <taxon>Eukaryota</taxon>
        <taxon>Fungi</taxon>
        <taxon>Dikarya</taxon>
        <taxon>Basidiomycota</taxon>
        <taxon>Agaricomycotina</taxon>
        <taxon>Agaricomycetes</taxon>
        <taxon>Agaricomycetidae</taxon>
        <taxon>Agaricales</taxon>
        <taxon>Marasmiineae</taxon>
        <taxon>Mycenaceae</taxon>
        <taxon>Mycena</taxon>
    </lineage>
</organism>
<dbReference type="AlphaFoldDB" id="A0AAD6YL76"/>
<dbReference type="EMBL" id="JARJCW010000007">
    <property type="protein sequence ID" value="KAJ7222433.1"/>
    <property type="molecule type" value="Genomic_DNA"/>
</dbReference>
<gene>
    <name evidence="4" type="ORF">GGX14DRAFT_428785</name>
</gene>
<dbReference type="GO" id="GO:0016491">
    <property type="term" value="F:oxidoreductase activity"/>
    <property type="evidence" value="ECO:0007669"/>
    <property type="project" value="UniProtKB-KW"/>
</dbReference>
<evidence type="ECO:0000259" key="3">
    <source>
        <dbReference type="Pfam" id="PF05368"/>
    </source>
</evidence>
<dbReference type="PANTHER" id="PTHR47706">
    <property type="entry name" value="NMRA-LIKE FAMILY PROTEIN"/>
    <property type="match status" value="1"/>
</dbReference>
<evidence type="ECO:0000313" key="4">
    <source>
        <dbReference type="EMBL" id="KAJ7222433.1"/>
    </source>
</evidence>
<name>A0AAD6YL76_9AGAR</name>
<dbReference type="Gene3D" id="3.40.50.720">
    <property type="entry name" value="NAD(P)-binding Rossmann-like Domain"/>
    <property type="match status" value="1"/>
</dbReference>
<dbReference type="InterPro" id="IPR008030">
    <property type="entry name" value="NmrA-like"/>
</dbReference>
<dbReference type="Pfam" id="PF05368">
    <property type="entry name" value="NmrA"/>
    <property type="match status" value="1"/>
</dbReference>
<keyword evidence="1" id="KW-0521">NADP</keyword>
<dbReference type="SUPFAM" id="SSF51735">
    <property type="entry name" value="NAD(P)-binding Rossmann-fold domains"/>
    <property type="match status" value="1"/>
</dbReference>
<dbReference type="Proteomes" id="UP001219525">
    <property type="component" value="Unassembled WGS sequence"/>
</dbReference>
<reference evidence="4" key="1">
    <citation type="submission" date="2023-03" db="EMBL/GenBank/DDBJ databases">
        <title>Massive genome expansion in bonnet fungi (Mycena s.s.) driven by repeated elements and novel gene families across ecological guilds.</title>
        <authorList>
            <consortium name="Lawrence Berkeley National Laboratory"/>
            <person name="Harder C.B."/>
            <person name="Miyauchi S."/>
            <person name="Viragh M."/>
            <person name="Kuo A."/>
            <person name="Thoen E."/>
            <person name="Andreopoulos B."/>
            <person name="Lu D."/>
            <person name="Skrede I."/>
            <person name="Drula E."/>
            <person name="Henrissat B."/>
            <person name="Morin E."/>
            <person name="Kohler A."/>
            <person name="Barry K."/>
            <person name="LaButti K."/>
            <person name="Morin E."/>
            <person name="Salamov A."/>
            <person name="Lipzen A."/>
            <person name="Mereny Z."/>
            <person name="Hegedus B."/>
            <person name="Baldrian P."/>
            <person name="Stursova M."/>
            <person name="Weitz H."/>
            <person name="Taylor A."/>
            <person name="Grigoriev I.V."/>
            <person name="Nagy L.G."/>
            <person name="Martin F."/>
            <person name="Kauserud H."/>
        </authorList>
    </citation>
    <scope>NUCLEOTIDE SEQUENCE</scope>
    <source>
        <strain evidence="4">9144</strain>
    </source>
</reference>
<evidence type="ECO:0000256" key="1">
    <source>
        <dbReference type="ARBA" id="ARBA00022857"/>
    </source>
</evidence>
<keyword evidence="2" id="KW-0560">Oxidoreductase</keyword>
<dbReference type="InterPro" id="IPR036291">
    <property type="entry name" value="NAD(P)-bd_dom_sf"/>
</dbReference>
<dbReference type="Gene3D" id="3.90.25.10">
    <property type="entry name" value="UDP-galactose 4-epimerase, domain 1"/>
    <property type="match status" value="1"/>
</dbReference>
<evidence type="ECO:0000256" key="2">
    <source>
        <dbReference type="ARBA" id="ARBA00023002"/>
    </source>
</evidence>
<protein>
    <recommendedName>
        <fullName evidence="3">NmrA-like domain-containing protein</fullName>
    </recommendedName>
</protein>
<accession>A0AAD6YL76</accession>
<dbReference type="InterPro" id="IPR051609">
    <property type="entry name" value="NmrA/Isoflavone_reductase-like"/>
</dbReference>
<proteinExistence type="predicted"/>
<dbReference type="PANTHER" id="PTHR47706:SF9">
    <property type="entry name" value="NMRA-LIKE DOMAIN-CONTAINING PROTEIN-RELATED"/>
    <property type="match status" value="1"/>
</dbReference>
<keyword evidence="5" id="KW-1185">Reference proteome</keyword>
<comment type="caution">
    <text evidence="4">The sequence shown here is derived from an EMBL/GenBank/DDBJ whole genome shotgun (WGS) entry which is preliminary data.</text>
</comment>
<feature type="domain" description="NmrA-like" evidence="3">
    <location>
        <begin position="10"/>
        <end position="233"/>
    </location>
</feature>
<evidence type="ECO:0000313" key="5">
    <source>
        <dbReference type="Proteomes" id="UP001219525"/>
    </source>
</evidence>